<dbReference type="Proteomes" id="UP001501842">
    <property type="component" value="Unassembled WGS sequence"/>
</dbReference>
<organism evidence="1 2">
    <name type="scientific">Actinocorallia aurantiaca</name>
    <dbReference type="NCBI Taxonomy" id="46204"/>
    <lineage>
        <taxon>Bacteria</taxon>
        <taxon>Bacillati</taxon>
        <taxon>Actinomycetota</taxon>
        <taxon>Actinomycetes</taxon>
        <taxon>Streptosporangiales</taxon>
        <taxon>Thermomonosporaceae</taxon>
        <taxon>Actinocorallia</taxon>
    </lineage>
</organism>
<proteinExistence type="predicted"/>
<sequence>MTPAPRSPARVPVKVLMLVGDQAEILIPAFKFTVDNPLRVPVDGLLEATGLERSRLPGRRLTALVSETFEDGVQVAEYELIK</sequence>
<protein>
    <submittedName>
        <fullName evidence="1">Uncharacterized protein</fullName>
    </submittedName>
</protein>
<dbReference type="RefSeq" id="WP_344452665.1">
    <property type="nucleotide sequence ID" value="NZ_BAAATZ010000019.1"/>
</dbReference>
<dbReference type="EMBL" id="BAAATZ010000019">
    <property type="protein sequence ID" value="GAA2731045.1"/>
    <property type="molecule type" value="Genomic_DNA"/>
</dbReference>
<reference evidence="1 2" key="1">
    <citation type="journal article" date="2019" name="Int. J. Syst. Evol. Microbiol.">
        <title>The Global Catalogue of Microorganisms (GCM) 10K type strain sequencing project: providing services to taxonomists for standard genome sequencing and annotation.</title>
        <authorList>
            <consortium name="The Broad Institute Genomics Platform"/>
            <consortium name="The Broad Institute Genome Sequencing Center for Infectious Disease"/>
            <person name="Wu L."/>
            <person name="Ma J."/>
        </authorList>
    </citation>
    <scope>NUCLEOTIDE SEQUENCE [LARGE SCALE GENOMIC DNA]</scope>
    <source>
        <strain evidence="1 2">JCM 8201</strain>
    </source>
</reference>
<comment type="caution">
    <text evidence="1">The sequence shown here is derived from an EMBL/GenBank/DDBJ whole genome shotgun (WGS) entry which is preliminary data.</text>
</comment>
<accession>A0ABN3UDZ6</accession>
<gene>
    <name evidence="1" type="ORF">GCM10010439_45550</name>
</gene>
<keyword evidence="2" id="KW-1185">Reference proteome</keyword>
<name>A0ABN3UDZ6_9ACTN</name>
<evidence type="ECO:0000313" key="1">
    <source>
        <dbReference type="EMBL" id="GAA2731045.1"/>
    </source>
</evidence>
<evidence type="ECO:0000313" key="2">
    <source>
        <dbReference type="Proteomes" id="UP001501842"/>
    </source>
</evidence>